<protein>
    <submittedName>
        <fullName evidence="1">Uncharacterized protein</fullName>
    </submittedName>
</protein>
<dbReference type="Proteomes" id="UP000299290">
    <property type="component" value="Unassembled WGS sequence"/>
</dbReference>
<organism evidence="1 2">
    <name type="scientific">Streptomyces antimycoticus</name>
    <dbReference type="NCBI Taxonomy" id="68175"/>
    <lineage>
        <taxon>Bacteria</taxon>
        <taxon>Bacillati</taxon>
        <taxon>Actinomycetota</taxon>
        <taxon>Actinomycetes</taxon>
        <taxon>Kitasatosporales</taxon>
        <taxon>Streptomycetaceae</taxon>
        <taxon>Streptomyces</taxon>
        <taxon>Streptomyces violaceusniger group</taxon>
    </lineage>
</organism>
<evidence type="ECO:0000313" key="1">
    <source>
        <dbReference type="EMBL" id="GDY48868.1"/>
    </source>
</evidence>
<proteinExistence type="predicted"/>
<dbReference type="AlphaFoldDB" id="A0A4D4KQY8"/>
<sequence>MLPDRLGHFSKLPAPEAECGLHGPILSVRRSAGDSRGQRVPLDCPLQIYSNGGPPVAPTGAHLVSVPTLVPFISAQRYVVSSLKIHRRLPRAPSSP</sequence>
<gene>
    <name evidence="1" type="ORF">SANT12839_097500</name>
</gene>
<dbReference type="EMBL" id="BJHV01000001">
    <property type="protein sequence ID" value="GDY48868.1"/>
    <property type="molecule type" value="Genomic_DNA"/>
</dbReference>
<evidence type="ECO:0000313" key="2">
    <source>
        <dbReference type="Proteomes" id="UP000299290"/>
    </source>
</evidence>
<comment type="caution">
    <text evidence="1">The sequence shown here is derived from an EMBL/GenBank/DDBJ whole genome shotgun (WGS) entry which is preliminary data.</text>
</comment>
<accession>A0A4D4KQY8</accession>
<name>A0A4D4KQY8_9ACTN</name>
<reference evidence="1 2" key="1">
    <citation type="journal article" date="2020" name="Int. J. Syst. Evol. Microbiol.">
        <title>Reclassification of Streptomyces castelarensis and Streptomyces sporoclivatus as later heterotypic synonyms of Streptomyces antimycoticus.</title>
        <authorList>
            <person name="Komaki H."/>
            <person name="Tamura T."/>
        </authorList>
    </citation>
    <scope>NUCLEOTIDE SEQUENCE [LARGE SCALE GENOMIC DNA]</scope>
    <source>
        <strain evidence="1 2">NBRC 12839</strain>
    </source>
</reference>
<keyword evidence="2" id="KW-1185">Reference proteome</keyword>